<dbReference type="Pfam" id="PF01504">
    <property type="entry name" value="PIP5K"/>
    <property type="match status" value="1"/>
</dbReference>
<reference evidence="4" key="1">
    <citation type="submission" date="2020-06" db="EMBL/GenBank/DDBJ databases">
        <authorList>
            <consortium name="Wellcome Sanger Institute Data Sharing"/>
        </authorList>
    </citation>
    <scope>NUCLEOTIDE SEQUENCE [LARGE SCALE GENOMIC DNA]</scope>
</reference>
<dbReference type="GO" id="GO:0046854">
    <property type="term" value="P:phosphatidylinositol phosphate biosynthetic process"/>
    <property type="evidence" value="ECO:0007669"/>
    <property type="project" value="TreeGrafter"/>
</dbReference>
<dbReference type="CTD" id="138429"/>
<dbReference type="AlphaFoldDB" id="A0A8C5ETA0"/>
<dbReference type="PANTHER" id="PTHR23086:SF46">
    <property type="entry name" value="PHOSPHATIDYLINOSITOL 4-PHOSPHATE 5-KINASE-LIKE PROTEIN 1"/>
    <property type="match status" value="1"/>
</dbReference>
<dbReference type="OrthoDB" id="20783at2759"/>
<dbReference type="Gene3D" id="3.30.800.10">
    <property type="entry name" value="Phosphatidylinositol Phosphate Kinase II Beta"/>
    <property type="match status" value="1"/>
</dbReference>
<feature type="compositionally biased region" description="Polar residues" evidence="2">
    <location>
        <begin position="363"/>
        <end position="373"/>
    </location>
</feature>
<feature type="domain" description="PIPK" evidence="3">
    <location>
        <begin position="69"/>
        <end position="470"/>
    </location>
</feature>
<dbReference type="PROSITE" id="PS51455">
    <property type="entry name" value="PIPK"/>
    <property type="match status" value="1"/>
</dbReference>
<sequence length="471" mass="55611">MQQKQGARTHTHTHTHTQKRHIHSVGELLYYASLSSPDKEKIAEVSLPEMEEEITSPTNRRRRWWHLRQRWKMLGVFEINPEHEFFYLTSVIKEGMQAAIQSSMDSPIQETLTEEHFKAEETQTHTGFEMQTFAAPVFSKVRRSLDMSEAEYMSSICSVGCYLQFVSNSKSRADFFVTNDRRFFLKTQSEREVRFLLTNLHRYIEHLEKYPHSLLVRFLGVHRILVPGRLKKYFLVMQSVFYPDERIKSRYDIKGCEVGRWTDPETEGQHIIKILKDNNFKGQHIELGGEKSWFERQVEVDTAFLRSLNVLDYSLLLGHQPLHRDEQDRKHSLANLVIRTKKSLHFDEHESGVPLLKPPTDCNDGSTRPQPSSEEIPLQEIRHPVRSDSELRDFHEHHRRLLPDAKNAVHVIDGPQLRYFVGIIDIFTVYGCRKRLENLWKRLRYPGRAFSTVSPNKYCQRFCRWIQEHTE</sequence>
<keyword evidence="1" id="KW-0547">Nucleotide-binding</keyword>
<dbReference type="SUPFAM" id="SSF56104">
    <property type="entry name" value="SAICAR synthase-like"/>
    <property type="match status" value="1"/>
</dbReference>
<feature type="region of interest" description="Disordered" evidence="2">
    <location>
        <begin position="1"/>
        <end position="22"/>
    </location>
</feature>
<feature type="region of interest" description="Disordered" evidence="2">
    <location>
        <begin position="349"/>
        <end position="382"/>
    </location>
</feature>
<keyword evidence="1" id="KW-0067">ATP-binding</keyword>
<dbReference type="InterPro" id="IPR002498">
    <property type="entry name" value="PInositol-4-P-4/5-kinase_core"/>
</dbReference>
<evidence type="ECO:0000313" key="4">
    <source>
        <dbReference type="Ensembl" id="ENSGWIP00000026267.1"/>
    </source>
</evidence>
<reference evidence="4" key="3">
    <citation type="submission" date="2025-09" db="UniProtKB">
        <authorList>
            <consortium name="Ensembl"/>
        </authorList>
    </citation>
    <scope>IDENTIFICATION</scope>
</reference>
<dbReference type="Gene3D" id="3.30.810.10">
    <property type="entry name" value="2-Layer Sandwich"/>
    <property type="match status" value="1"/>
</dbReference>
<name>A0A8C5ETA0_GOUWI</name>
<feature type="compositionally biased region" description="Basic residues" evidence="2">
    <location>
        <begin position="7"/>
        <end position="22"/>
    </location>
</feature>
<dbReference type="Proteomes" id="UP000694680">
    <property type="component" value="Chromosome 9"/>
</dbReference>
<accession>A0A8C5ETA0</accession>
<dbReference type="InterPro" id="IPR023610">
    <property type="entry name" value="PInositol-4/5-P-5/4-kinase"/>
</dbReference>
<dbReference type="SMART" id="SM00330">
    <property type="entry name" value="PIPKc"/>
    <property type="match status" value="1"/>
</dbReference>
<dbReference type="GeneID" id="114470409"/>
<organism evidence="4 5">
    <name type="scientific">Gouania willdenowi</name>
    <name type="common">Blunt-snouted clingfish</name>
    <name type="synonym">Lepadogaster willdenowi</name>
    <dbReference type="NCBI Taxonomy" id="441366"/>
    <lineage>
        <taxon>Eukaryota</taxon>
        <taxon>Metazoa</taxon>
        <taxon>Chordata</taxon>
        <taxon>Craniata</taxon>
        <taxon>Vertebrata</taxon>
        <taxon>Euteleostomi</taxon>
        <taxon>Actinopterygii</taxon>
        <taxon>Neopterygii</taxon>
        <taxon>Teleostei</taxon>
        <taxon>Neoteleostei</taxon>
        <taxon>Acanthomorphata</taxon>
        <taxon>Ovalentaria</taxon>
        <taxon>Blenniimorphae</taxon>
        <taxon>Blenniiformes</taxon>
        <taxon>Gobiesocoidei</taxon>
        <taxon>Gobiesocidae</taxon>
        <taxon>Gobiesocinae</taxon>
        <taxon>Gouania</taxon>
    </lineage>
</organism>
<evidence type="ECO:0000256" key="1">
    <source>
        <dbReference type="PROSITE-ProRule" id="PRU00781"/>
    </source>
</evidence>
<keyword evidence="1" id="KW-0418">Kinase</keyword>
<keyword evidence="5" id="KW-1185">Reference proteome</keyword>
<dbReference type="PANTHER" id="PTHR23086">
    <property type="entry name" value="PHOSPHATIDYLINOSITOL-4-PHOSPHATE 5-KINASE"/>
    <property type="match status" value="1"/>
</dbReference>
<evidence type="ECO:0000259" key="3">
    <source>
        <dbReference type="PROSITE" id="PS51455"/>
    </source>
</evidence>
<reference evidence="4" key="2">
    <citation type="submission" date="2025-08" db="UniProtKB">
        <authorList>
            <consortium name="Ensembl"/>
        </authorList>
    </citation>
    <scope>IDENTIFICATION</scope>
</reference>
<evidence type="ECO:0000256" key="2">
    <source>
        <dbReference type="SAM" id="MobiDB-lite"/>
    </source>
</evidence>
<dbReference type="GO" id="GO:0005524">
    <property type="term" value="F:ATP binding"/>
    <property type="evidence" value="ECO:0007669"/>
    <property type="project" value="UniProtKB-UniRule"/>
</dbReference>
<gene>
    <name evidence="4" type="primary">pip5kl1</name>
</gene>
<dbReference type="RefSeq" id="XP_028314398.1">
    <property type="nucleotide sequence ID" value="XM_028458597.1"/>
</dbReference>
<evidence type="ECO:0000313" key="5">
    <source>
        <dbReference type="Proteomes" id="UP000694680"/>
    </source>
</evidence>
<dbReference type="GO" id="GO:0005886">
    <property type="term" value="C:plasma membrane"/>
    <property type="evidence" value="ECO:0007669"/>
    <property type="project" value="TreeGrafter"/>
</dbReference>
<dbReference type="GO" id="GO:0016308">
    <property type="term" value="F:1-phosphatidylinositol-4-phosphate 5-kinase activity"/>
    <property type="evidence" value="ECO:0007669"/>
    <property type="project" value="TreeGrafter"/>
</dbReference>
<dbReference type="InterPro" id="IPR027484">
    <property type="entry name" value="PInositol-4-P-5-kinase_N"/>
</dbReference>
<dbReference type="CDD" id="cd17304">
    <property type="entry name" value="PIPKc_PIP5KL1"/>
    <property type="match status" value="1"/>
</dbReference>
<dbReference type="InterPro" id="IPR027483">
    <property type="entry name" value="PInositol-4-P-4/5-kinase_C_sf"/>
</dbReference>
<dbReference type="Ensembl" id="ENSGWIT00000028686.1">
    <property type="protein sequence ID" value="ENSGWIP00000026267.1"/>
    <property type="gene ID" value="ENSGWIG00000013788.1"/>
</dbReference>
<protein>
    <recommendedName>
        <fullName evidence="3">PIPK domain-containing protein</fullName>
    </recommendedName>
</protein>
<keyword evidence="1" id="KW-0808">Transferase</keyword>
<proteinExistence type="predicted"/>